<evidence type="ECO:0000313" key="2">
    <source>
        <dbReference type="EMBL" id="CAH1183297.1"/>
    </source>
</evidence>
<evidence type="ECO:0000256" key="1">
    <source>
        <dbReference type="SAM" id="MobiDB-lite"/>
    </source>
</evidence>
<organism evidence="2 3">
    <name type="scientific">Phaedon cochleariae</name>
    <name type="common">Mustard beetle</name>
    <dbReference type="NCBI Taxonomy" id="80249"/>
    <lineage>
        <taxon>Eukaryota</taxon>
        <taxon>Metazoa</taxon>
        <taxon>Ecdysozoa</taxon>
        <taxon>Arthropoda</taxon>
        <taxon>Hexapoda</taxon>
        <taxon>Insecta</taxon>
        <taxon>Pterygota</taxon>
        <taxon>Neoptera</taxon>
        <taxon>Endopterygota</taxon>
        <taxon>Coleoptera</taxon>
        <taxon>Polyphaga</taxon>
        <taxon>Cucujiformia</taxon>
        <taxon>Chrysomeloidea</taxon>
        <taxon>Chrysomelidae</taxon>
        <taxon>Chrysomelinae</taxon>
        <taxon>Chrysomelini</taxon>
        <taxon>Phaedon</taxon>
    </lineage>
</organism>
<name>A0A9P0GR78_PHACE</name>
<gene>
    <name evidence="2" type="ORF">PHAECO_LOCUS12942</name>
</gene>
<feature type="region of interest" description="Disordered" evidence="1">
    <location>
        <begin position="33"/>
        <end position="94"/>
    </location>
</feature>
<reference evidence="2" key="2">
    <citation type="submission" date="2022-10" db="EMBL/GenBank/DDBJ databases">
        <authorList>
            <consortium name="ENA_rothamsted_submissions"/>
            <consortium name="culmorum"/>
            <person name="King R."/>
        </authorList>
    </citation>
    <scope>NUCLEOTIDE SEQUENCE</scope>
</reference>
<dbReference type="Proteomes" id="UP001153737">
    <property type="component" value="Chromosome 9"/>
</dbReference>
<protein>
    <submittedName>
        <fullName evidence="2">Uncharacterized protein</fullName>
    </submittedName>
</protein>
<sequence length="291" mass="32152">MYLDNKFEVEPPPPRFCSLAKFVEGNDIARKSFKRQRPTSKLSKTEANVNRQSILMEESEDKMPSSKGSQNSLNKMEKELSNESVSKDAEDEKIKEDGCKFPRVSVIVEPPSPVLTEQIRSERLERIRIEIEGDTDPDLDLLCSKADRLSSSDRTVSNNSSSSNLLGIGSEAFLTRSPAATRRISCCSMLNPVEAAALAAAAATSKFYSEAAAEKREERKEENNRKMPIINPLVRLPSWPNVTTGGGFISKCLLANADTLCAAVSPLIDPDETLSEGFYERCVMNNYFGIG</sequence>
<feature type="compositionally biased region" description="Polar residues" evidence="1">
    <location>
        <begin position="39"/>
        <end position="53"/>
    </location>
</feature>
<accession>A0A9P0GR78</accession>
<dbReference type="AlphaFoldDB" id="A0A9P0GR78"/>
<keyword evidence="3" id="KW-1185">Reference proteome</keyword>
<feature type="non-terminal residue" evidence="2">
    <location>
        <position position="1"/>
    </location>
</feature>
<reference evidence="2" key="1">
    <citation type="submission" date="2022-01" db="EMBL/GenBank/DDBJ databases">
        <authorList>
            <person name="King R."/>
        </authorList>
    </citation>
    <scope>NUCLEOTIDE SEQUENCE</scope>
</reference>
<proteinExistence type="predicted"/>
<evidence type="ECO:0000313" key="3">
    <source>
        <dbReference type="Proteomes" id="UP001153737"/>
    </source>
</evidence>
<dbReference type="EMBL" id="OU896715">
    <property type="protein sequence ID" value="CAH1183297.1"/>
    <property type="molecule type" value="Genomic_DNA"/>
</dbReference>
<feature type="compositionally biased region" description="Basic and acidic residues" evidence="1">
    <location>
        <begin position="75"/>
        <end position="94"/>
    </location>
</feature>